<comment type="caution">
    <text evidence="4">The sequence shown here is derived from an EMBL/GenBank/DDBJ whole genome shotgun (WGS) entry which is preliminary data.</text>
</comment>
<dbReference type="GO" id="GO:0006624">
    <property type="term" value="P:vacuolar protein processing"/>
    <property type="evidence" value="ECO:0007669"/>
    <property type="project" value="TreeGrafter"/>
</dbReference>
<dbReference type="GO" id="GO:0051603">
    <property type="term" value="P:proteolysis involved in protein catabolic process"/>
    <property type="evidence" value="ECO:0007669"/>
    <property type="project" value="TreeGrafter"/>
</dbReference>
<dbReference type="PANTHER" id="PTHR12000">
    <property type="entry name" value="HEMOGLOBINASE FAMILY MEMBER"/>
    <property type="match status" value="1"/>
</dbReference>
<gene>
    <name evidence="4" type="primary">HAEM</name>
    <name evidence="4" type="ORF">TRFO_34823</name>
</gene>
<dbReference type="InterPro" id="IPR046427">
    <property type="entry name" value="Legumain_prodom_sf"/>
</dbReference>
<feature type="active site" description="Nucleophile" evidence="2">
    <location>
        <position position="175"/>
    </location>
</feature>
<protein>
    <submittedName>
        <fullName evidence="4">Hemoglobinase</fullName>
    </submittedName>
</protein>
<dbReference type="RefSeq" id="XP_068352008.1">
    <property type="nucleotide sequence ID" value="XM_068509897.1"/>
</dbReference>
<comment type="similarity">
    <text evidence="1">Belongs to the peptidase C13 family.</text>
</comment>
<dbReference type="EMBL" id="MLAK01001036">
    <property type="protein sequence ID" value="OHS98871.1"/>
    <property type="molecule type" value="Genomic_DNA"/>
</dbReference>
<dbReference type="GO" id="GO:0005773">
    <property type="term" value="C:vacuole"/>
    <property type="evidence" value="ECO:0007669"/>
    <property type="project" value="GOC"/>
</dbReference>
<evidence type="ECO:0000256" key="1">
    <source>
        <dbReference type="ARBA" id="ARBA00009941"/>
    </source>
</evidence>
<dbReference type="PIRSF" id="PIRSF019663">
    <property type="entry name" value="Legumain"/>
    <property type="match status" value="1"/>
</dbReference>
<dbReference type="Proteomes" id="UP000179807">
    <property type="component" value="Unassembled WGS sequence"/>
</dbReference>
<evidence type="ECO:0000259" key="3">
    <source>
        <dbReference type="Pfam" id="PF20985"/>
    </source>
</evidence>
<feature type="domain" description="Legumain prodomain" evidence="3">
    <location>
        <begin position="322"/>
        <end position="411"/>
    </location>
</feature>
<evidence type="ECO:0000313" key="4">
    <source>
        <dbReference type="EMBL" id="OHS98871.1"/>
    </source>
</evidence>
<dbReference type="InterPro" id="IPR001096">
    <property type="entry name" value="Peptidase_C13"/>
</dbReference>
<dbReference type="FunFam" id="3.40.50.1460:FF:000020">
    <property type="entry name" value="Clan CD, family C13, asparaginyl endopeptidase-like cysteine peptidase"/>
    <property type="match status" value="1"/>
</dbReference>
<keyword evidence="5" id="KW-1185">Reference proteome</keyword>
<dbReference type="InterPro" id="IPR048501">
    <property type="entry name" value="Legum_prodom"/>
</dbReference>
<reference evidence="4" key="1">
    <citation type="submission" date="2016-10" db="EMBL/GenBank/DDBJ databases">
        <authorList>
            <person name="Benchimol M."/>
            <person name="Almeida L.G."/>
            <person name="Vasconcelos A.T."/>
            <person name="Perreira-Neves A."/>
            <person name="Rosa I.A."/>
            <person name="Tasca T."/>
            <person name="Bogo M.R."/>
            <person name="de Souza W."/>
        </authorList>
    </citation>
    <scope>NUCLEOTIDE SEQUENCE [LARGE SCALE GENOMIC DNA]</scope>
    <source>
        <strain evidence="4">K</strain>
    </source>
</reference>
<dbReference type="OrthoDB" id="192611at2759"/>
<dbReference type="VEuPathDB" id="TrichDB:TRFO_34823"/>
<sequence>MNLLLYFPVLSLCDKWAILIAGSSSFKNYRHQSDVFTLYQILTLRGFPKDHIITFAYDDIALDSHNPTKGEIYNEAKGVNVYPGSDAISYRGKNVTVSNVFDCLLGKSTFGPNLLSTSNDDVLIYFNDHGAPGTLALPRIDPDNSKMFANELNDVLQEMNNQKKFKKLLFVIEACESGSVGEVIQVPNVLTITASNALESSRAYKWDDEMETFLSNIFTFYLFDFICHNSNKTIHDLYNFTKGKTFKSEVCYFGDKEILNMNVSDFFGKANGQFPLRNSQKYTVKKNGKHFGTASKIVFLSILKRKLKKSSDENEKKRLTKAINNEQIKRKKSDESYQTLLSQMMPNKKSKSNTAKSLKTQILDWKCYKEAVIGAEKLTGPYKEYSYKNLWAFAKLCNHYHNSETILNNFKKIIKANNSVN</sequence>
<feature type="active site" evidence="2">
    <location>
        <position position="129"/>
    </location>
</feature>
<evidence type="ECO:0000256" key="2">
    <source>
        <dbReference type="PIRSR" id="PIRSR019663-1"/>
    </source>
</evidence>
<dbReference type="Gene3D" id="3.40.50.1460">
    <property type="match status" value="1"/>
</dbReference>
<accession>A0A1J4JKF0</accession>
<dbReference type="CDD" id="cd21115">
    <property type="entry name" value="legumain_C"/>
    <property type="match status" value="1"/>
</dbReference>
<dbReference type="Pfam" id="PF01650">
    <property type="entry name" value="Peptidase_C13"/>
    <property type="match status" value="1"/>
</dbReference>
<dbReference type="Gene3D" id="1.10.132.130">
    <property type="match status" value="1"/>
</dbReference>
<dbReference type="AlphaFoldDB" id="A0A1J4JKF0"/>
<dbReference type="GeneID" id="94844601"/>
<proteinExistence type="inferred from homology"/>
<organism evidence="4 5">
    <name type="scientific">Tritrichomonas foetus</name>
    <dbReference type="NCBI Taxonomy" id="1144522"/>
    <lineage>
        <taxon>Eukaryota</taxon>
        <taxon>Metamonada</taxon>
        <taxon>Parabasalia</taxon>
        <taxon>Tritrichomonadida</taxon>
        <taxon>Tritrichomonadidae</taxon>
        <taxon>Tritrichomonas</taxon>
    </lineage>
</organism>
<dbReference type="Pfam" id="PF20985">
    <property type="entry name" value="Legum_prodom"/>
    <property type="match status" value="1"/>
</dbReference>
<name>A0A1J4JKF0_9EUKA</name>
<dbReference type="GO" id="GO:0004197">
    <property type="term" value="F:cysteine-type endopeptidase activity"/>
    <property type="evidence" value="ECO:0007669"/>
    <property type="project" value="TreeGrafter"/>
</dbReference>
<evidence type="ECO:0000313" key="5">
    <source>
        <dbReference type="Proteomes" id="UP000179807"/>
    </source>
</evidence>
<dbReference type="PANTHER" id="PTHR12000:SF42">
    <property type="entry name" value="LEGUMAIN"/>
    <property type="match status" value="1"/>
</dbReference>
<dbReference type="PRINTS" id="PR00776">
    <property type="entry name" value="HEMOGLOBNASE"/>
</dbReference>